<dbReference type="EMBL" id="VLLF01000010">
    <property type="protein sequence ID" value="TWI81804.1"/>
    <property type="molecule type" value="Genomic_DNA"/>
</dbReference>
<proteinExistence type="predicted"/>
<comment type="caution">
    <text evidence="7">The sequence shown here is derived from an EMBL/GenBank/DDBJ whole genome shotgun (WGS) entry which is preliminary data.</text>
</comment>
<keyword evidence="5" id="KW-0732">Signal</keyword>
<feature type="chain" id="PRO_5022103288" evidence="5">
    <location>
        <begin position="30"/>
        <end position="110"/>
    </location>
</feature>
<evidence type="ECO:0000256" key="1">
    <source>
        <dbReference type="ARBA" id="ARBA00022617"/>
    </source>
</evidence>
<keyword evidence="3 4" id="KW-0408">Iron</keyword>
<dbReference type="PROSITE" id="PS51007">
    <property type="entry name" value="CYTC"/>
    <property type="match status" value="1"/>
</dbReference>
<dbReference type="Pfam" id="PF13442">
    <property type="entry name" value="Cytochrome_CBB3"/>
    <property type="match status" value="1"/>
</dbReference>
<evidence type="ECO:0000313" key="8">
    <source>
        <dbReference type="Proteomes" id="UP000320593"/>
    </source>
</evidence>
<feature type="signal peptide" evidence="5">
    <location>
        <begin position="1"/>
        <end position="29"/>
    </location>
</feature>
<evidence type="ECO:0000256" key="5">
    <source>
        <dbReference type="SAM" id="SignalP"/>
    </source>
</evidence>
<dbReference type="RefSeq" id="WP_208995302.1">
    <property type="nucleotide sequence ID" value="NZ_SMLY01000070.1"/>
</dbReference>
<evidence type="ECO:0000256" key="3">
    <source>
        <dbReference type="ARBA" id="ARBA00023004"/>
    </source>
</evidence>
<organism evidence="7 8">
    <name type="scientific">Roseibium hamelinense</name>
    <dbReference type="NCBI Taxonomy" id="150831"/>
    <lineage>
        <taxon>Bacteria</taxon>
        <taxon>Pseudomonadati</taxon>
        <taxon>Pseudomonadota</taxon>
        <taxon>Alphaproteobacteria</taxon>
        <taxon>Hyphomicrobiales</taxon>
        <taxon>Stappiaceae</taxon>
        <taxon>Roseibium</taxon>
    </lineage>
</organism>
<evidence type="ECO:0000313" key="7">
    <source>
        <dbReference type="EMBL" id="TWI81804.1"/>
    </source>
</evidence>
<dbReference type="SUPFAM" id="SSF46626">
    <property type="entry name" value="Cytochrome c"/>
    <property type="match status" value="1"/>
</dbReference>
<keyword evidence="2 4" id="KW-0479">Metal-binding</keyword>
<evidence type="ECO:0000256" key="2">
    <source>
        <dbReference type="ARBA" id="ARBA00022723"/>
    </source>
</evidence>
<dbReference type="GO" id="GO:0020037">
    <property type="term" value="F:heme binding"/>
    <property type="evidence" value="ECO:0007669"/>
    <property type="project" value="InterPro"/>
</dbReference>
<name>A0A562SLI3_9HYPH</name>
<dbReference type="AlphaFoldDB" id="A0A562SLI3"/>
<protein>
    <submittedName>
        <fullName evidence="7">Cytochrome c553</fullName>
    </submittedName>
</protein>
<accession>A0A562SLI3</accession>
<keyword evidence="1 4" id="KW-0349">Heme</keyword>
<dbReference type="GO" id="GO:0046872">
    <property type="term" value="F:metal ion binding"/>
    <property type="evidence" value="ECO:0007669"/>
    <property type="project" value="UniProtKB-KW"/>
</dbReference>
<dbReference type="GO" id="GO:0009055">
    <property type="term" value="F:electron transfer activity"/>
    <property type="evidence" value="ECO:0007669"/>
    <property type="project" value="InterPro"/>
</dbReference>
<gene>
    <name evidence="7" type="ORF">JM93_03766</name>
</gene>
<dbReference type="Proteomes" id="UP000320593">
    <property type="component" value="Unassembled WGS sequence"/>
</dbReference>
<evidence type="ECO:0000256" key="4">
    <source>
        <dbReference type="PROSITE-ProRule" id="PRU00433"/>
    </source>
</evidence>
<keyword evidence="8" id="KW-1185">Reference proteome</keyword>
<dbReference type="Gene3D" id="1.10.760.10">
    <property type="entry name" value="Cytochrome c-like domain"/>
    <property type="match status" value="1"/>
</dbReference>
<dbReference type="InterPro" id="IPR009056">
    <property type="entry name" value="Cyt_c-like_dom"/>
</dbReference>
<feature type="domain" description="Cytochrome c" evidence="6">
    <location>
        <begin position="29"/>
        <end position="109"/>
    </location>
</feature>
<dbReference type="InterPro" id="IPR036909">
    <property type="entry name" value="Cyt_c-like_dom_sf"/>
</dbReference>
<sequence length="110" mass="11595">MPVRIMTNFMVAAVAAVVAGGFAQGPAHADPNAGKTIALQWCASCHLVSDDQPVADSASVPSFLDISKDADWNEASLATFLANPHPKMPDMNLTTREIANIAEYIDSLAP</sequence>
<evidence type="ECO:0000259" key="6">
    <source>
        <dbReference type="PROSITE" id="PS51007"/>
    </source>
</evidence>
<reference evidence="7 8" key="1">
    <citation type="submission" date="2019-07" db="EMBL/GenBank/DDBJ databases">
        <title>Genomic Encyclopedia of Archaeal and Bacterial Type Strains, Phase II (KMG-II): from individual species to whole genera.</title>
        <authorList>
            <person name="Goeker M."/>
        </authorList>
    </citation>
    <scope>NUCLEOTIDE SEQUENCE [LARGE SCALE GENOMIC DNA]</scope>
    <source>
        <strain evidence="7 8">ATCC BAA-252</strain>
    </source>
</reference>